<accession>A0ABU0SBE5</accession>
<organism evidence="1 2">
    <name type="scientific">Phyllobacterium ifriqiyense</name>
    <dbReference type="NCBI Taxonomy" id="314238"/>
    <lineage>
        <taxon>Bacteria</taxon>
        <taxon>Pseudomonadati</taxon>
        <taxon>Pseudomonadota</taxon>
        <taxon>Alphaproteobacteria</taxon>
        <taxon>Hyphomicrobiales</taxon>
        <taxon>Phyllobacteriaceae</taxon>
        <taxon>Phyllobacterium</taxon>
    </lineage>
</organism>
<comment type="caution">
    <text evidence="1">The sequence shown here is derived from an EMBL/GenBank/DDBJ whole genome shotgun (WGS) entry which is preliminary data.</text>
</comment>
<sequence>MTNVSSGVPATVSAIQFAKQAAALGMLGIWPVAEMVRRDCPRLEAAFRHDYGNLLAT</sequence>
<keyword evidence="2" id="KW-1185">Reference proteome</keyword>
<dbReference type="Proteomes" id="UP001237780">
    <property type="component" value="Unassembled WGS sequence"/>
</dbReference>
<gene>
    <name evidence="1" type="ORF">QFZ34_003261</name>
</gene>
<proteinExistence type="predicted"/>
<protein>
    <submittedName>
        <fullName evidence="1">Uncharacterized protein</fullName>
    </submittedName>
</protein>
<evidence type="ECO:0000313" key="2">
    <source>
        <dbReference type="Proteomes" id="UP001237780"/>
    </source>
</evidence>
<reference evidence="1 2" key="1">
    <citation type="submission" date="2023-07" db="EMBL/GenBank/DDBJ databases">
        <title>Comparative genomics of wheat-associated soil bacteria to identify genetic determinants of phenazine resistance.</title>
        <authorList>
            <person name="Mouncey N."/>
        </authorList>
    </citation>
    <scope>NUCLEOTIDE SEQUENCE [LARGE SCALE GENOMIC DNA]</scope>
    <source>
        <strain evidence="1 2">W4I11</strain>
    </source>
</reference>
<dbReference type="EMBL" id="JAUSZT010000003">
    <property type="protein sequence ID" value="MDQ0998079.1"/>
    <property type="molecule type" value="Genomic_DNA"/>
</dbReference>
<dbReference type="RefSeq" id="WP_307282569.1">
    <property type="nucleotide sequence ID" value="NZ_JAUSZT010000003.1"/>
</dbReference>
<name>A0ABU0SBE5_9HYPH</name>
<evidence type="ECO:0000313" key="1">
    <source>
        <dbReference type="EMBL" id="MDQ0998079.1"/>
    </source>
</evidence>